<evidence type="ECO:0000313" key="3">
    <source>
        <dbReference type="EMBL" id="NNU43238.1"/>
    </source>
</evidence>
<feature type="signal peptide" evidence="2">
    <location>
        <begin position="1"/>
        <end position="24"/>
    </location>
</feature>
<dbReference type="Pfam" id="PF12779">
    <property type="entry name" value="WXXGXW"/>
    <property type="match status" value="1"/>
</dbReference>
<keyword evidence="4" id="KW-1185">Reference proteome</keyword>
<dbReference type="EMBL" id="JABFCS010000001">
    <property type="protein sequence ID" value="NNU43238.1"/>
    <property type="molecule type" value="Genomic_DNA"/>
</dbReference>
<keyword evidence="2" id="KW-0732">Signal</keyword>
<evidence type="ECO:0000256" key="2">
    <source>
        <dbReference type="SAM" id="SignalP"/>
    </source>
</evidence>
<reference evidence="3 4" key="2">
    <citation type="submission" date="2020-06" db="EMBL/GenBank/DDBJ databases">
        <title>Ramlibacter rhizophilus sp. nov., isolated from rhizosphere soil of national flower Mugunghwa from South Korea.</title>
        <authorList>
            <person name="Zheng-Fei Y."/>
            <person name="Huan T."/>
        </authorList>
    </citation>
    <scope>NUCLEOTIDE SEQUENCE [LARGE SCALE GENOMIC DNA]</scope>
    <source>
        <strain evidence="3 4">B156</strain>
    </source>
</reference>
<dbReference type="InterPro" id="IPR024447">
    <property type="entry name" value="YXWGXW_rpt"/>
</dbReference>
<sequence>MQRKPLLAAAFAAALMGFGAAAQAQYTAIVSTAPPAPRHEVVPAPRAGMVWAPGHYEWRGSEYVWVEGRWMRDRDGYEYREPRWVQRADGKLDPGGQQLGGAQGRTPGAS</sequence>
<evidence type="ECO:0000256" key="1">
    <source>
        <dbReference type="SAM" id="MobiDB-lite"/>
    </source>
</evidence>
<comment type="caution">
    <text evidence="3">The sequence shown here is derived from an EMBL/GenBank/DDBJ whole genome shotgun (WGS) entry which is preliminary data.</text>
</comment>
<accession>A0A849K471</accession>
<dbReference type="AlphaFoldDB" id="A0A849K471"/>
<reference evidence="3 4" key="1">
    <citation type="submission" date="2020-05" db="EMBL/GenBank/DDBJ databases">
        <authorList>
            <person name="Khan S.A."/>
            <person name="Jeon C.O."/>
            <person name="Chun B.H."/>
        </authorList>
    </citation>
    <scope>NUCLEOTIDE SEQUENCE [LARGE SCALE GENOMIC DNA]</scope>
    <source>
        <strain evidence="3 4">B156</strain>
    </source>
</reference>
<dbReference type="Proteomes" id="UP000552954">
    <property type="component" value="Unassembled WGS sequence"/>
</dbReference>
<name>A0A849K471_9BURK</name>
<protein>
    <submittedName>
        <fullName evidence="3">BcpO-related WXXGXW repeat protein</fullName>
    </submittedName>
</protein>
<evidence type="ECO:0000313" key="4">
    <source>
        <dbReference type="Proteomes" id="UP000552954"/>
    </source>
</evidence>
<organism evidence="3 4">
    <name type="scientific">Ramlibacter montanisoli</name>
    <dbReference type="NCBI Taxonomy" id="2732512"/>
    <lineage>
        <taxon>Bacteria</taxon>
        <taxon>Pseudomonadati</taxon>
        <taxon>Pseudomonadota</taxon>
        <taxon>Betaproteobacteria</taxon>
        <taxon>Burkholderiales</taxon>
        <taxon>Comamonadaceae</taxon>
        <taxon>Ramlibacter</taxon>
    </lineage>
</organism>
<proteinExistence type="predicted"/>
<feature type="chain" id="PRO_5032663284" evidence="2">
    <location>
        <begin position="25"/>
        <end position="110"/>
    </location>
</feature>
<feature type="region of interest" description="Disordered" evidence="1">
    <location>
        <begin position="85"/>
        <end position="110"/>
    </location>
</feature>
<dbReference type="RefSeq" id="WP_171558243.1">
    <property type="nucleotide sequence ID" value="NZ_JABFCS010000001.1"/>
</dbReference>
<gene>
    <name evidence="3" type="ORF">HK415_08790</name>
</gene>